<proteinExistence type="predicted"/>
<dbReference type="RefSeq" id="WP_147928408.1">
    <property type="nucleotide sequence ID" value="NZ_VKAC01000018.1"/>
</dbReference>
<evidence type="ECO:0000259" key="1">
    <source>
        <dbReference type="Pfam" id="PF11774"/>
    </source>
</evidence>
<dbReference type="OrthoDB" id="4113332at2"/>
<comment type="caution">
    <text evidence="2">The sequence shown here is derived from an EMBL/GenBank/DDBJ whole genome shotgun (WGS) entry which is preliminary data.</text>
</comment>
<dbReference type="AlphaFoldDB" id="A0A5C8Z484"/>
<evidence type="ECO:0000313" key="2">
    <source>
        <dbReference type="EMBL" id="TXR51726.1"/>
    </source>
</evidence>
<sequence length="116" mass="11998">MSGRSSWCFTDDHPGCRFAACTCACHAGAAERPDQPVVAAAAPVAPVAPVTARPVPAGVQAELAFADGIDGSTDDVATVALSLRGQAYEVDLSRGHREQLRAALAPFVEAARPVRE</sequence>
<organism evidence="2 3">
    <name type="scientific">Quadrisphaera setariae</name>
    <dbReference type="NCBI Taxonomy" id="2593304"/>
    <lineage>
        <taxon>Bacteria</taxon>
        <taxon>Bacillati</taxon>
        <taxon>Actinomycetota</taxon>
        <taxon>Actinomycetes</taxon>
        <taxon>Kineosporiales</taxon>
        <taxon>Kineosporiaceae</taxon>
        <taxon>Quadrisphaera</taxon>
    </lineage>
</organism>
<reference evidence="2 3" key="1">
    <citation type="submission" date="2019-07" db="EMBL/GenBank/DDBJ databases">
        <title>Quadrisphaera sp. strain DD2A genome sequencing and assembly.</title>
        <authorList>
            <person name="Kim I."/>
        </authorList>
    </citation>
    <scope>NUCLEOTIDE SEQUENCE [LARGE SCALE GENOMIC DNA]</scope>
    <source>
        <strain evidence="2 3">DD2A</strain>
    </source>
</reference>
<protein>
    <recommendedName>
        <fullName evidence="1">Lsr2 dimerization domain-containing protein</fullName>
    </recommendedName>
</protein>
<dbReference type="Proteomes" id="UP000321234">
    <property type="component" value="Unassembled WGS sequence"/>
</dbReference>
<feature type="domain" description="Lsr2 dimerization" evidence="1">
    <location>
        <begin position="64"/>
        <end position="114"/>
    </location>
</feature>
<dbReference type="InterPro" id="IPR024412">
    <property type="entry name" value="Lsr2_dim_dom"/>
</dbReference>
<evidence type="ECO:0000313" key="3">
    <source>
        <dbReference type="Proteomes" id="UP000321234"/>
    </source>
</evidence>
<dbReference type="EMBL" id="VKAC01000018">
    <property type="protein sequence ID" value="TXR51726.1"/>
    <property type="molecule type" value="Genomic_DNA"/>
</dbReference>
<dbReference type="InterPro" id="IPR042261">
    <property type="entry name" value="Lsr2-like_dimerization"/>
</dbReference>
<dbReference type="Pfam" id="PF11774">
    <property type="entry name" value="Lsr2"/>
    <property type="match status" value="1"/>
</dbReference>
<dbReference type="Gene3D" id="3.30.60.230">
    <property type="entry name" value="Lsr2, dimerization domain"/>
    <property type="match status" value="1"/>
</dbReference>
<name>A0A5C8Z484_9ACTN</name>
<accession>A0A5C8Z484</accession>
<gene>
    <name evidence="2" type="ORF">FMM08_21540</name>
</gene>
<keyword evidence="3" id="KW-1185">Reference proteome</keyword>
<dbReference type="GO" id="GO:0003677">
    <property type="term" value="F:DNA binding"/>
    <property type="evidence" value="ECO:0007669"/>
    <property type="project" value="InterPro"/>
</dbReference>